<dbReference type="GO" id="GO:0005525">
    <property type="term" value="F:GTP binding"/>
    <property type="evidence" value="ECO:0007669"/>
    <property type="project" value="UniProtKB-KW"/>
</dbReference>
<proteinExistence type="inferred from homology"/>
<feature type="compositionally biased region" description="Basic and acidic residues" evidence="4">
    <location>
        <begin position="1058"/>
        <end position="1074"/>
    </location>
</feature>
<dbReference type="CDD" id="cd01852">
    <property type="entry name" value="AIG1"/>
    <property type="match status" value="2"/>
</dbReference>
<protein>
    <recommendedName>
        <fullName evidence="5">AIG1-type G domain-containing protein</fullName>
    </recommendedName>
</protein>
<dbReference type="Ensembl" id="ENSCCRT00015037791.1">
    <property type="protein sequence ID" value="ENSCCRP00015036534.1"/>
    <property type="gene ID" value="ENSCCRG00015015227.1"/>
</dbReference>
<dbReference type="PANTHER" id="PTHR10903">
    <property type="entry name" value="GTPASE, IMAP FAMILY MEMBER-RELATED"/>
    <property type="match status" value="1"/>
</dbReference>
<evidence type="ECO:0000259" key="5">
    <source>
        <dbReference type="PROSITE" id="PS51720"/>
    </source>
</evidence>
<feature type="region of interest" description="Disordered" evidence="4">
    <location>
        <begin position="1369"/>
        <end position="1574"/>
    </location>
</feature>
<name>A0A8C1UGM2_CYPCA</name>
<dbReference type="PANTHER" id="PTHR10903:SF170">
    <property type="entry name" value="GTPASE IMAP FAMILY MEMBER 7"/>
    <property type="match status" value="1"/>
</dbReference>
<dbReference type="FunFam" id="3.40.50.300:FF:003498">
    <property type="entry name" value="Si:dkey-73p2.2"/>
    <property type="match status" value="1"/>
</dbReference>
<dbReference type="FunFam" id="3.40.50.300:FF:000366">
    <property type="entry name" value="GTPase, IMAP family member 2"/>
    <property type="match status" value="2"/>
</dbReference>
<feature type="region of interest" description="Disordered" evidence="4">
    <location>
        <begin position="1592"/>
        <end position="1690"/>
    </location>
</feature>
<evidence type="ECO:0000256" key="2">
    <source>
        <dbReference type="ARBA" id="ARBA00022741"/>
    </source>
</evidence>
<feature type="compositionally biased region" description="Basic and acidic residues" evidence="4">
    <location>
        <begin position="1617"/>
        <end position="1690"/>
    </location>
</feature>
<dbReference type="Proteomes" id="UP000694700">
    <property type="component" value="Unplaced"/>
</dbReference>
<evidence type="ECO:0000313" key="7">
    <source>
        <dbReference type="Proteomes" id="UP000694700"/>
    </source>
</evidence>
<evidence type="ECO:0000256" key="3">
    <source>
        <dbReference type="ARBA" id="ARBA00023134"/>
    </source>
</evidence>
<dbReference type="Gene3D" id="3.40.50.300">
    <property type="entry name" value="P-loop containing nucleotide triphosphate hydrolases"/>
    <property type="match status" value="5"/>
</dbReference>
<feature type="compositionally biased region" description="Basic and acidic residues" evidence="4">
    <location>
        <begin position="1592"/>
        <end position="1609"/>
    </location>
</feature>
<feature type="domain" description="AIG1-type G" evidence="5">
    <location>
        <begin position="685"/>
        <end position="884"/>
    </location>
</feature>
<sequence length="1715" mass="203772">MQMQMMTIDGWTVSDLRIVLLGKNESENNEVGNIILGTTAFQSKALSYSQHLNEIISGTVEKRHIKVIKTNLLQSNLLQPQIIKGVRECVSLSAPGPHSIALILQYNDFTDEDMKRVNYVLSFFSKQAIKHTIVVTTDEDSFASKITSKLWNNVIHNLIKVCGGGHLKFDSKDSGWRSEILKMTEEILKKEHEEFLICNMYEDGGDGSSVDEDLSRSGGSVRDDDKQEEDPAESTKNGRGGGVTTTGKAKLNFVMCGNNATLKSSVSKVFRGTVNKQKNKLLPQKERSNVCVKKEEKTHGRQISVIELPALSLLSEEEVMRQTHNCVSLCDPGVHVFILVTPVSPLTKEDNAEMEKIKRIFNSKEHFMVLFTTELSVDKKITDFVESTESQKIVSLYGSWHSVMGLKDQRSSEQISALFDCIENMNTEPYSLQMYMRAPEKRVREELEEKLSVRDNEIKELQQKIKTLVPEGVKLNLVVCGSNSELKSFISNLILNQSEGRSELSSECVRRDVELDGRLISLVELPALFNTQLSEEEVMRQTHRCVSLCHPGVHAFLLILPDGPINNEDKAETERIQRIFSSRINKHIMILIKQNSEHQTAELNEETQPVIESFGGRRHFVGPNTQGSELVEKLEEMVAENSGDCFSTETLLDAQMEKLQKFEEMKRRIHSLETWFQTQDPRNREDELRIVLLGKTGVGKSSTGNTILGTEAYISDFSGKSVTKVCQKETHEINRRQITVIDTPGLFDTELSNDEIQREIRNCISMILPGPHVFLLLIPLGRFTQEEEKSVKIIRETFGENSLTYTIVLFTNGDKLKNKTIEHFLANTGSALKNLIAECGNRFHVFNNETKDRTQVTDLLQKIDEMVKTNGGSYYSCKMFREMEREIQEKQKKILTDKADQLNREKEELIKKHKEEKKKLKKKMEEDHEKEKKRREEECKEREDRYKRDIKDIEEQERKIREELKREREEWEKQKQQERQRREEEEEKRRKKEQAMWDEYNQRLKQEMERTKMMMKEERQNRDTERKRIEEEYIAEQYKRDIKDIEDQERKIREELKREREEWEKQKQQERQREEEEEEEEKETHIFNELHTGTPDAQHPNSDETDPECLRILLFGRTGSGKSATGNTILGKNVFYSKDSSCLVTTACTKVIGEVDGRSVAVIDTPGLFDPSLTNEQVQEEIMKCISLTAPGPHVFITVFNMGKITKEEKDTLEMITKIFGPEAADFSIVLYTRGDKLKKQTIEQYVEKYKNDELDNLIRDCGNRFLAFNNTETQDRAQVKQLLNIIEEMKKSKQGRYFTNEMFEEAAVSIEQRMKMLKENERKNQAQVNELTAKYDMEHKIMRKRLEEKKRRTDEERERLKKKFREQEETLRREFEEKDKSEQEKQEIEDQKQSELKKQQNDEYDQRIEEMKRENEDQRIQYENQQKEREEDKTREEKYKQDQEKMKYDHQHIMSELRMKQEEEIKKRDSEERIRRKQVEKEREEWKRKLKEAENDEETKRQQREWEEEKKRQMSEQKEEERKRKERHKEQLREKQEELENKEKKFEREREEERQNREEEKQQRIREREQKYREYEEKKDKMERYYEKLEQERKEEWKDRKQEDEERRVAKRKRWEKMMEDLKQEQKEEIRRREREERERIDRNEKACDEMKQTHEEEIEKMKNDHDDETRAQEEELNHFREKADQQVQELKNKIAETYEEEKLRREKSSCHVM</sequence>
<organism evidence="6 7">
    <name type="scientific">Cyprinus carpio</name>
    <name type="common">Common carp</name>
    <dbReference type="NCBI Taxonomy" id="7962"/>
    <lineage>
        <taxon>Eukaryota</taxon>
        <taxon>Metazoa</taxon>
        <taxon>Chordata</taxon>
        <taxon>Craniata</taxon>
        <taxon>Vertebrata</taxon>
        <taxon>Euteleostomi</taxon>
        <taxon>Actinopterygii</taxon>
        <taxon>Neopterygii</taxon>
        <taxon>Teleostei</taxon>
        <taxon>Ostariophysi</taxon>
        <taxon>Cypriniformes</taxon>
        <taxon>Cyprinidae</taxon>
        <taxon>Cyprininae</taxon>
        <taxon>Cyprinus</taxon>
    </lineage>
</organism>
<feature type="domain" description="AIG1-type G" evidence="5">
    <location>
        <begin position="1107"/>
        <end position="1308"/>
    </location>
</feature>
<feature type="compositionally biased region" description="Basic and acidic residues" evidence="4">
    <location>
        <begin position="923"/>
        <end position="941"/>
    </location>
</feature>
<feature type="compositionally biased region" description="Basic and acidic residues" evidence="4">
    <location>
        <begin position="966"/>
        <end position="983"/>
    </location>
</feature>
<evidence type="ECO:0000256" key="4">
    <source>
        <dbReference type="SAM" id="MobiDB-lite"/>
    </source>
</evidence>
<dbReference type="PROSITE" id="PS51720">
    <property type="entry name" value="G_AIG1"/>
    <property type="match status" value="2"/>
</dbReference>
<keyword evidence="3" id="KW-0342">GTP-binding</keyword>
<feature type="compositionally biased region" description="Basic and acidic residues" evidence="4">
    <location>
        <begin position="1000"/>
        <end position="1033"/>
    </location>
</feature>
<comment type="similarity">
    <text evidence="1">Belongs to the TRAFAC class TrmE-Era-EngA-EngB-Septin-like GTPase superfamily. AIG1/Toc34/Toc159-like paraseptin GTPase family. IAN subfamily.</text>
</comment>
<dbReference type="Pfam" id="PF04548">
    <property type="entry name" value="AIG1"/>
    <property type="match status" value="5"/>
</dbReference>
<feature type="region of interest" description="Disordered" evidence="4">
    <location>
        <begin position="204"/>
        <end position="244"/>
    </location>
</feature>
<dbReference type="InterPro" id="IPR027417">
    <property type="entry name" value="P-loop_NTPase"/>
</dbReference>
<feature type="region of interest" description="Disordered" evidence="4">
    <location>
        <begin position="1058"/>
        <end position="1105"/>
    </location>
</feature>
<dbReference type="SUPFAM" id="SSF52540">
    <property type="entry name" value="P-loop containing nucleoside triphosphate hydrolases"/>
    <property type="match status" value="3"/>
</dbReference>
<feature type="region of interest" description="Disordered" evidence="4">
    <location>
        <begin position="966"/>
        <end position="1033"/>
    </location>
</feature>
<feature type="compositionally biased region" description="Basic residues" evidence="4">
    <location>
        <begin position="911"/>
        <end position="922"/>
    </location>
</feature>
<reference evidence="6" key="1">
    <citation type="submission" date="2025-08" db="UniProtKB">
        <authorList>
            <consortium name="Ensembl"/>
        </authorList>
    </citation>
    <scope>IDENTIFICATION</scope>
</reference>
<dbReference type="InterPro" id="IPR045058">
    <property type="entry name" value="GIMA/IAN/Toc"/>
</dbReference>
<feature type="region of interest" description="Disordered" evidence="4">
    <location>
        <begin position="908"/>
        <end position="941"/>
    </location>
</feature>
<evidence type="ECO:0000313" key="6">
    <source>
        <dbReference type="Ensembl" id="ENSCCRP00015036534.1"/>
    </source>
</evidence>
<evidence type="ECO:0000256" key="1">
    <source>
        <dbReference type="ARBA" id="ARBA00008535"/>
    </source>
</evidence>
<accession>A0A8C1UGM2</accession>
<keyword evidence="2" id="KW-0547">Nucleotide-binding</keyword>
<dbReference type="InterPro" id="IPR006703">
    <property type="entry name" value="G_AIG1"/>
</dbReference>